<protein>
    <submittedName>
        <fullName evidence="1">WXG100 family type VII secretion target</fullName>
    </submittedName>
</protein>
<comment type="caution">
    <text evidence="1">The sequence shown here is derived from an EMBL/GenBank/DDBJ whole genome shotgun (WGS) entry which is preliminary data.</text>
</comment>
<dbReference type="InterPro" id="IPR036689">
    <property type="entry name" value="ESAT-6-like_sf"/>
</dbReference>
<accession>A0A7C8BME9</accession>
<evidence type="ECO:0000313" key="2">
    <source>
        <dbReference type="Proteomes" id="UP000481339"/>
    </source>
</evidence>
<organism evidence="1 2">
    <name type="scientific">Pseudoclavibacter caeni</name>
    <dbReference type="NCBI Taxonomy" id="908846"/>
    <lineage>
        <taxon>Bacteria</taxon>
        <taxon>Bacillati</taxon>
        <taxon>Actinomycetota</taxon>
        <taxon>Actinomycetes</taxon>
        <taxon>Micrococcales</taxon>
        <taxon>Microbacteriaceae</taxon>
        <taxon>Pseudoclavibacter</taxon>
    </lineage>
</organism>
<dbReference type="OrthoDB" id="3268062at2"/>
<dbReference type="Proteomes" id="UP000481339">
    <property type="component" value="Unassembled WGS sequence"/>
</dbReference>
<evidence type="ECO:0000313" key="1">
    <source>
        <dbReference type="EMBL" id="KAB1631236.1"/>
    </source>
</evidence>
<dbReference type="SUPFAM" id="SSF140453">
    <property type="entry name" value="EsxAB dimer-like"/>
    <property type="match status" value="1"/>
</dbReference>
<dbReference type="InterPro" id="IPR010310">
    <property type="entry name" value="T7SS_ESAT-6-like"/>
</dbReference>
<dbReference type="Gene3D" id="1.10.287.1060">
    <property type="entry name" value="ESAT-6-like"/>
    <property type="match status" value="1"/>
</dbReference>
<dbReference type="RefSeq" id="WP_158036821.1">
    <property type="nucleotide sequence ID" value="NZ_BAAAZV010000001.1"/>
</dbReference>
<dbReference type="AlphaFoldDB" id="A0A7C8BME9"/>
<proteinExistence type="predicted"/>
<dbReference type="EMBL" id="WBKA01000008">
    <property type="protein sequence ID" value="KAB1631236.1"/>
    <property type="molecule type" value="Genomic_DNA"/>
</dbReference>
<keyword evidence="2" id="KW-1185">Reference proteome</keyword>
<gene>
    <name evidence="1" type="ORF">F8O02_08515</name>
</gene>
<dbReference type="Pfam" id="PF06013">
    <property type="entry name" value="WXG100"/>
    <property type="match status" value="1"/>
</dbReference>
<sequence>MSASGITVSYEQMDAAASRLLAQRQTIDAELDRARALVDELVSGGFVTQHASGRFGAAAEQFVAGARQTMSGLDEMGGYLARAAQTLQQVDRDLAARIH</sequence>
<name>A0A7C8BME9_9MICO</name>
<reference evidence="1 2" key="1">
    <citation type="submission" date="2019-09" db="EMBL/GenBank/DDBJ databases">
        <title>Phylogeny of genus Pseudoclavibacter and closely related genus.</title>
        <authorList>
            <person name="Li Y."/>
        </authorList>
    </citation>
    <scope>NUCLEOTIDE SEQUENCE [LARGE SCALE GENOMIC DNA]</scope>
    <source>
        <strain evidence="1 2">JCM 16921</strain>
    </source>
</reference>